<dbReference type="STRING" id="1391654.AKJ09_10664"/>
<dbReference type="GO" id="GO:0043565">
    <property type="term" value="F:sequence-specific DNA binding"/>
    <property type="evidence" value="ECO:0007669"/>
    <property type="project" value="TreeGrafter"/>
</dbReference>
<organism evidence="6 7">
    <name type="scientific">Labilithrix luteola</name>
    <dbReference type="NCBI Taxonomy" id="1391654"/>
    <lineage>
        <taxon>Bacteria</taxon>
        <taxon>Pseudomonadati</taxon>
        <taxon>Myxococcota</taxon>
        <taxon>Polyangia</taxon>
        <taxon>Polyangiales</taxon>
        <taxon>Labilitrichaceae</taxon>
        <taxon>Labilithrix</taxon>
    </lineage>
</organism>
<dbReference type="RefSeq" id="WP_146654674.1">
    <property type="nucleotide sequence ID" value="NZ_CP012333.1"/>
</dbReference>
<dbReference type="PANTHER" id="PTHR30537">
    <property type="entry name" value="HTH-TYPE TRANSCRIPTIONAL REGULATOR"/>
    <property type="match status" value="1"/>
</dbReference>
<evidence type="ECO:0000259" key="5">
    <source>
        <dbReference type="PROSITE" id="PS50931"/>
    </source>
</evidence>
<evidence type="ECO:0000256" key="2">
    <source>
        <dbReference type="ARBA" id="ARBA00023015"/>
    </source>
</evidence>
<dbReference type="Pfam" id="PF03466">
    <property type="entry name" value="LysR_substrate"/>
    <property type="match status" value="1"/>
</dbReference>
<evidence type="ECO:0000256" key="4">
    <source>
        <dbReference type="ARBA" id="ARBA00023163"/>
    </source>
</evidence>
<keyword evidence="4" id="KW-0804">Transcription</keyword>
<dbReference type="PANTHER" id="PTHR30537:SF5">
    <property type="entry name" value="HTH-TYPE TRANSCRIPTIONAL ACTIVATOR TTDR-RELATED"/>
    <property type="match status" value="1"/>
</dbReference>
<evidence type="ECO:0000313" key="6">
    <source>
        <dbReference type="EMBL" id="AKV04001.1"/>
    </source>
</evidence>
<dbReference type="Proteomes" id="UP000064967">
    <property type="component" value="Chromosome"/>
</dbReference>
<dbReference type="Pfam" id="PF00126">
    <property type="entry name" value="HTH_1"/>
    <property type="match status" value="1"/>
</dbReference>
<accession>A0A0K1QE03</accession>
<keyword evidence="7" id="KW-1185">Reference proteome</keyword>
<proteinExistence type="inferred from homology"/>
<dbReference type="AlphaFoldDB" id="A0A0K1QE03"/>
<dbReference type="GO" id="GO:0006351">
    <property type="term" value="P:DNA-templated transcription"/>
    <property type="evidence" value="ECO:0007669"/>
    <property type="project" value="TreeGrafter"/>
</dbReference>
<dbReference type="FunFam" id="1.10.10.10:FF:000001">
    <property type="entry name" value="LysR family transcriptional regulator"/>
    <property type="match status" value="1"/>
</dbReference>
<dbReference type="GO" id="GO:0003700">
    <property type="term" value="F:DNA-binding transcription factor activity"/>
    <property type="evidence" value="ECO:0007669"/>
    <property type="project" value="InterPro"/>
</dbReference>
<dbReference type="InterPro" id="IPR058163">
    <property type="entry name" value="LysR-type_TF_proteobact-type"/>
</dbReference>
<dbReference type="CDD" id="cd08471">
    <property type="entry name" value="PBP2_CrgA_like_2"/>
    <property type="match status" value="1"/>
</dbReference>
<dbReference type="InterPro" id="IPR005119">
    <property type="entry name" value="LysR_subst-bd"/>
</dbReference>
<sequence length="307" mass="33352">MDRIDAMNAFVAVVDAGGFSSAARQLGRSPASITRAVAFLEERLGVRLFQRTTRMVKLTETGERYLADCRRILGDLTESERLASGERVAPKGVLSVTAPVTFGRLHVRPLVDSFLDAYGDVQARLFLLDRVVNVVDEGIDVAIRIAHLPDSSLVAVMVGEVRRVVCASPDYLARRKAPKTPSDLSEHACIAFSQVVSSDTWPFAGGAGGRPRHVRIKPRLTVNSADVAIASAVDGRGITNVLSYQVEDELRRGRLVRLLKPFELAPLPVHVVYLTSRAAAAKVRAFVDHAVPILRGVLRPSGTGRSR</sequence>
<dbReference type="PROSITE" id="PS50931">
    <property type="entry name" value="HTH_LYSR"/>
    <property type="match status" value="1"/>
</dbReference>
<dbReference type="Gene3D" id="3.40.190.290">
    <property type="match status" value="1"/>
</dbReference>
<dbReference type="EMBL" id="CP012333">
    <property type="protein sequence ID" value="AKV04001.1"/>
    <property type="molecule type" value="Genomic_DNA"/>
</dbReference>
<dbReference type="InterPro" id="IPR036388">
    <property type="entry name" value="WH-like_DNA-bd_sf"/>
</dbReference>
<evidence type="ECO:0000256" key="3">
    <source>
        <dbReference type="ARBA" id="ARBA00023125"/>
    </source>
</evidence>
<dbReference type="SUPFAM" id="SSF53850">
    <property type="entry name" value="Periplasmic binding protein-like II"/>
    <property type="match status" value="1"/>
</dbReference>
<gene>
    <name evidence="6" type="ORF">AKJ09_10664</name>
</gene>
<protein>
    <submittedName>
        <fullName evidence="6">Transcriptional regulator, LysR family</fullName>
    </submittedName>
</protein>
<reference evidence="6 7" key="1">
    <citation type="submission" date="2015-08" db="EMBL/GenBank/DDBJ databases">
        <authorList>
            <person name="Babu N.S."/>
            <person name="Beckwith C.J."/>
            <person name="Beseler K.G."/>
            <person name="Brison A."/>
            <person name="Carone J.V."/>
            <person name="Caskin T.P."/>
            <person name="Diamond M."/>
            <person name="Durham M.E."/>
            <person name="Foxe J.M."/>
            <person name="Go M."/>
            <person name="Henderson B.A."/>
            <person name="Jones I.B."/>
            <person name="McGettigan J.A."/>
            <person name="Micheletti S.J."/>
            <person name="Nasrallah M.E."/>
            <person name="Ortiz D."/>
            <person name="Piller C.R."/>
            <person name="Privatt S.R."/>
            <person name="Schneider S.L."/>
            <person name="Sharp S."/>
            <person name="Smith T.C."/>
            <person name="Stanton J.D."/>
            <person name="Ullery H.E."/>
            <person name="Wilson R.J."/>
            <person name="Serrano M.G."/>
            <person name="Buck G."/>
            <person name="Lee V."/>
            <person name="Wang Y."/>
            <person name="Carvalho R."/>
            <person name="Voegtly L."/>
            <person name="Shi R."/>
            <person name="Duckworth R."/>
            <person name="Johnson A."/>
            <person name="Loviza R."/>
            <person name="Walstead R."/>
            <person name="Shah Z."/>
            <person name="Kiflezghi M."/>
            <person name="Wade K."/>
            <person name="Ball S.L."/>
            <person name="Bradley K.W."/>
            <person name="Asai D.J."/>
            <person name="Bowman C.A."/>
            <person name="Russell D.A."/>
            <person name="Pope W.H."/>
            <person name="Jacobs-Sera D."/>
            <person name="Hendrix R.W."/>
            <person name="Hatfull G.F."/>
        </authorList>
    </citation>
    <scope>NUCLEOTIDE SEQUENCE [LARGE SCALE GENOMIC DNA]</scope>
    <source>
        <strain evidence="6 7">DSM 27648</strain>
    </source>
</reference>
<keyword evidence="3" id="KW-0238">DNA-binding</keyword>
<evidence type="ECO:0000313" key="7">
    <source>
        <dbReference type="Proteomes" id="UP000064967"/>
    </source>
</evidence>
<dbReference type="InterPro" id="IPR000847">
    <property type="entry name" value="LysR_HTH_N"/>
</dbReference>
<name>A0A0K1QE03_9BACT</name>
<dbReference type="Gene3D" id="1.10.10.10">
    <property type="entry name" value="Winged helix-like DNA-binding domain superfamily/Winged helix DNA-binding domain"/>
    <property type="match status" value="1"/>
</dbReference>
<keyword evidence="2" id="KW-0805">Transcription regulation</keyword>
<dbReference type="SUPFAM" id="SSF46785">
    <property type="entry name" value="Winged helix' DNA-binding domain"/>
    <property type="match status" value="1"/>
</dbReference>
<comment type="similarity">
    <text evidence="1">Belongs to the LysR transcriptional regulatory family.</text>
</comment>
<dbReference type="PATRIC" id="fig|1391654.3.peg.10804"/>
<dbReference type="OrthoDB" id="5416547at2"/>
<dbReference type="KEGG" id="llu:AKJ09_10664"/>
<evidence type="ECO:0000256" key="1">
    <source>
        <dbReference type="ARBA" id="ARBA00009437"/>
    </source>
</evidence>
<dbReference type="InterPro" id="IPR036390">
    <property type="entry name" value="WH_DNA-bd_sf"/>
</dbReference>
<feature type="domain" description="HTH lysR-type" evidence="5">
    <location>
        <begin position="1"/>
        <end position="59"/>
    </location>
</feature>